<dbReference type="EMBL" id="LAZR01069608">
    <property type="protein sequence ID" value="KKK47381.1"/>
    <property type="molecule type" value="Genomic_DNA"/>
</dbReference>
<dbReference type="GO" id="GO:0005737">
    <property type="term" value="C:cytoplasm"/>
    <property type="evidence" value="ECO:0007669"/>
    <property type="project" value="TreeGrafter"/>
</dbReference>
<feature type="domain" description="Translation elongation factor KOW-like" evidence="1">
    <location>
        <begin position="3"/>
        <end position="60"/>
    </location>
</feature>
<name>A0A0F8YH97_9ZZZZ</name>
<dbReference type="SUPFAM" id="SSF50104">
    <property type="entry name" value="Translation proteins SH3-like domain"/>
    <property type="match status" value="1"/>
</dbReference>
<accession>A0A0F8YH97</accession>
<sequence length="81" mass="9335">MISTADFKRGRKIQYKGAPCEIVEFQHAKMGRGGALVKTKLRNLFTGAILDDTFRSGEKFEPANLEEKKMEYLYEQDGMHY</sequence>
<protein>
    <recommendedName>
        <fullName evidence="1">Translation elongation factor KOW-like domain-containing protein</fullName>
    </recommendedName>
</protein>
<dbReference type="InterPro" id="IPR020599">
    <property type="entry name" value="Transl_elong_fac_P/YeiP"/>
</dbReference>
<dbReference type="GO" id="GO:0003746">
    <property type="term" value="F:translation elongation factor activity"/>
    <property type="evidence" value="ECO:0007669"/>
    <property type="project" value="TreeGrafter"/>
</dbReference>
<organism evidence="2">
    <name type="scientific">marine sediment metagenome</name>
    <dbReference type="NCBI Taxonomy" id="412755"/>
    <lineage>
        <taxon>unclassified sequences</taxon>
        <taxon>metagenomes</taxon>
        <taxon>ecological metagenomes</taxon>
    </lineage>
</organism>
<reference evidence="2" key="1">
    <citation type="journal article" date="2015" name="Nature">
        <title>Complex archaea that bridge the gap between prokaryotes and eukaryotes.</title>
        <authorList>
            <person name="Spang A."/>
            <person name="Saw J.H."/>
            <person name="Jorgensen S.L."/>
            <person name="Zaremba-Niedzwiedzka K."/>
            <person name="Martijn J."/>
            <person name="Lind A.E."/>
            <person name="van Eijk R."/>
            <person name="Schleper C."/>
            <person name="Guy L."/>
            <person name="Ettema T.J."/>
        </authorList>
    </citation>
    <scope>NUCLEOTIDE SEQUENCE</scope>
</reference>
<feature type="non-terminal residue" evidence="2">
    <location>
        <position position="81"/>
    </location>
</feature>
<dbReference type="PANTHER" id="PTHR30053:SF12">
    <property type="entry name" value="ELONGATION FACTOR P (EF-P) FAMILY PROTEIN"/>
    <property type="match status" value="1"/>
</dbReference>
<evidence type="ECO:0000313" key="2">
    <source>
        <dbReference type="EMBL" id="KKK47381.1"/>
    </source>
</evidence>
<dbReference type="InterPro" id="IPR008991">
    <property type="entry name" value="Translation_prot_SH3-like_sf"/>
</dbReference>
<dbReference type="AlphaFoldDB" id="A0A0F8YH97"/>
<dbReference type="PANTHER" id="PTHR30053">
    <property type="entry name" value="ELONGATION FACTOR P"/>
    <property type="match status" value="1"/>
</dbReference>
<dbReference type="InterPro" id="IPR013185">
    <property type="entry name" value="Transl_elong_KOW-like"/>
</dbReference>
<evidence type="ECO:0000259" key="1">
    <source>
        <dbReference type="Pfam" id="PF08207"/>
    </source>
</evidence>
<dbReference type="InterPro" id="IPR014722">
    <property type="entry name" value="Rib_uL2_dom2"/>
</dbReference>
<proteinExistence type="predicted"/>
<comment type="caution">
    <text evidence="2">The sequence shown here is derived from an EMBL/GenBank/DDBJ whole genome shotgun (WGS) entry which is preliminary data.</text>
</comment>
<dbReference type="Gene3D" id="2.30.30.30">
    <property type="match status" value="1"/>
</dbReference>
<dbReference type="Pfam" id="PF08207">
    <property type="entry name" value="EFP_N"/>
    <property type="match status" value="1"/>
</dbReference>
<dbReference type="FunFam" id="2.30.30.30:FF:000003">
    <property type="entry name" value="Elongation factor P"/>
    <property type="match status" value="1"/>
</dbReference>
<gene>
    <name evidence="2" type="ORF">LCGC14_3155780</name>
</gene>